<dbReference type="Gene3D" id="3.30.200.20">
    <property type="entry name" value="Phosphorylase Kinase, domain 1"/>
    <property type="match status" value="1"/>
</dbReference>
<dbReference type="InterPro" id="IPR000719">
    <property type="entry name" value="Prot_kinase_dom"/>
</dbReference>
<dbReference type="PANTHER" id="PTHR24356:SF395">
    <property type="entry name" value="SERINE_THREONINE PROTEIN KINASE IRE-RELATED"/>
    <property type="match status" value="1"/>
</dbReference>
<evidence type="ECO:0000256" key="1">
    <source>
        <dbReference type="ARBA" id="ARBA00012513"/>
    </source>
</evidence>
<evidence type="ECO:0000256" key="8">
    <source>
        <dbReference type="ARBA" id="ARBA00048679"/>
    </source>
</evidence>
<evidence type="ECO:0000256" key="4">
    <source>
        <dbReference type="ARBA" id="ARBA00022741"/>
    </source>
</evidence>
<dbReference type="SMART" id="SM00220">
    <property type="entry name" value="S_TKc"/>
    <property type="match status" value="1"/>
</dbReference>
<proteinExistence type="predicted"/>
<dbReference type="OrthoDB" id="162894at2759"/>
<sequence>MVQADIGRFGPVWDGTVLARPYANNDTKVEYNSFQCSFRRMAYLFKVFLNMDLLYVAIDDNDDDDINHNLETNLPSWDGTMNFKFLCSTLFCDLLFHLLGLDGNATVYRFCPHILKSHHLEMGILPDTAYINFIDKLVLSTALMIYASSAVLSGDHEPMPAKKRVQKWEQRRQQSAVGTPDYLAPEILLGMPHGPTADWWSVGIILFELLVGISPFNAEHPQQIFDDIMNCGIPWPQVPEEMSYEAHDLIDKGFSEGKVHNRLLRECIAEFEPFYFVIRWMKSVKGRREIKDKLLIENTVQRFGATGAGEVKSHPSFKNTNWDMIAKQKAAFIPSTAGEDDTSYFESRHPWNAEDDHVCAASRDFYDMAAALIVATWMKMYQDNSFYLLFPSNLRPHSCYP</sequence>
<keyword evidence="3" id="KW-0808">Transferase</keyword>
<accession>A0A8K0IV50</accession>
<evidence type="ECO:0000259" key="9">
    <source>
        <dbReference type="PROSITE" id="PS50011"/>
    </source>
</evidence>
<dbReference type="EC" id="2.7.11.1" evidence="1"/>
<dbReference type="PANTHER" id="PTHR24356">
    <property type="entry name" value="SERINE/THREONINE-PROTEIN KINASE"/>
    <property type="match status" value="1"/>
</dbReference>
<dbReference type="InterPro" id="IPR050236">
    <property type="entry name" value="Ser_Thr_kinase_AGC"/>
</dbReference>
<keyword evidence="5" id="KW-0418">Kinase</keyword>
<comment type="caution">
    <text evidence="10">The sequence shown here is derived from an EMBL/GenBank/DDBJ whole genome shotgun (WGS) entry which is preliminary data.</text>
</comment>
<dbReference type="Proteomes" id="UP000797356">
    <property type="component" value="Chromosome 14"/>
</dbReference>
<name>A0A8K0IV50_COCNU</name>
<dbReference type="SUPFAM" id="SSF56112">
    <property type="entry name" value="Protein kinase-like (PK-like)"/>
    <property type="match status" value="1"/>
</dbReference>
<keyword evidence="4" id="KW-0547">Nucleotide-binding</keyword>
<dbReference type="GO" id="GO:0005524">
    <property type="term" value="F:ATP binding"/>
    <property type="evidence" value="ECO:0007669"/>
    <property type="project" value="UniProtKB-KW"/>
</dbReference>
<evidence type="ECO:0000256" key="6">
    <source>
        <dbReference type="ARBA" id="ARBA00022840"/>
    </source>
</evidence>
<gene>
    <name evidence="10" type="ORF">COCNU_14G006280</name>
</gene>
<reference evidence="10" key="2">
    <citation type="submission" date="2019-07" db="EMBL/GenBank/DDBJ databases">
        <authorList>
            <person name="Yang Y."/>
            <person name="Bocs S."/>
            <person name="Baudouin L."/>
        </authorList>
    </citation>
    <scope>NUCLEOTIDE SEQUENCE</scope>
    <source>
        <tissue evidence="10">Spear leaf of Hainan Tall coconut</tissue>
    </source>
</reference>
<feature type="domain" description="Protein kinase" evidence="9">
    <location>
        <begin position="1"/>
        <end position="275"/>
    </location>
</feature>
<evidence type="ECO:0000256" key="3">
    <source>
        <dbReference type="ARBA" id="ARBA00022679"/>
    </source>
</evidence>
<dbReference type="Pfam" id="PF00069">
    <property type="entry name" value="Pkinase"/>
    <property type="match status" value="1"/>
</dbReference>
<organism evidence="10 11">
    <name type="scientific">Cocos nucifera</name>
    <name type="common">Coconut palm</name>
    <dbReference type="NCBI Taxonomy" id="13894"/>
    <lineage>
        <taxon>Eukaryota</taxon>
        <taxon>Viridiplantae</taxon>
        <taxon>Streptophyta</taxon>
        <taxon>Embryophyta</taxon>
        <taxon>Tracheophyta</taxon>
        <taxon>Spermatophyta</taxon>
        <taxon>Magnoliopsida</taxon>
        <taxon>Liliopsida</taxon>
        <taxon>Arecaceae</taxon>
        <taxon>Arecoideae</taxon>
        <taxon>Cocoseae</taxon>
        <taxon>Attaleinae</taxon>
        <taxon>Cocos</taxon>
    </lineage>
</organism>
<keyword evidence="2" id="KW-0723">Serine/threonine-protein kinase</keyword>
<dbReference type="GO" id="GO:0035556">
    <property type="term" value="P:intracellular signal transduction"/>
    <property type="evidence" value="ECO:0007669"/>
    <property type="project" value="TreeGrafter"/>
</dbReference>
<evidence type="ECO:0000256" key="2">
    <source>
        <dbReference type="ARBA" id="ARBA00022527"/>
    </source>
</evidence>
<dbReference type="InterPro" id="IPR011009">
    <property type="entry name" value="Kinase-like_dom_sf"/>
</dbReference>
<reference evidence="10" key="1">
    <citation type="journal article" date="2017" name="Gigascience">
        <title>The genome draft of coconut (Cocos nucifera).</title>
        <authorList>
            <person name="Xiao Y."/>
            <person name="Xu P."/>
            <person name="Fan H."/>
            <person name="Baudouin L."/>
            <person name="Xia W."/>
            <person name="Bocs S."/>
            <person name="Xu J."/>
            <person name="Li Q."/>
            <person name="Guo A."/>
            <person name="Zhou L."/>
            <person name="Li J."/>
            <person name="Wu Y."/>
            <person name="Ma Z."/>
            <person name="Armero A."/>
            <person name="Issali A.E."/>
            <person name="Liu N."/>
            <person name="Peng M."/>
            <person name="Yang Y."/>
        </authorList>
    </citation>
    <scope>NUCLEOTIDE SEQUENCE</scope>
    <source>
        <tissue evidence="10">Spear leaf of Hainan Tall coconut</tissue>
    </source>
</reference>
<keyword evidence="11" id="KW-1185">Reference proteome</keyword>
<evidence type="ECO:0000313" key="10">
    <source>
        <dbReference type="EMBL" id="KAG1368160.1"/>
    </source>
</evidence>
<comment type="catalytic activity">
    <reaction evidence="8">
        <text>L-seryl-[protein] + ATP = O-phospho-L-seryl-[protein] + ADP + H(+)</text>
        <dbReference type="Rhea" id="RHEA:17989"/>
        <dbReference type="Rhea" id="RHEA-COMP:9863"/>
        <dbReference type="Rhea" id="RHEA-COMP:11604"/>
        <dbReference type="ChEBI" id="CHEBI:15378"/>
        <dbReference type="ChEBI" id="CHEBI:29999"/>
        <dbReference type="ChEBI" id="CHEBI:30616"/>
        <dbReference type="ChEBI" id="CHEBI:83421"/>
        <dbReference type="ChEBI" id="CHEBI:456216"/>
        <dbReference type="EC" id="2.7.11.1"/>
    </reaction>
</comment>
<dbReference type="PROSITE" id="PS50011">
    <property type="entry name" value="PROTEIN_KINASE_DOM"/>
    <property type="match status" value="1"/>
</dbReference>
<evidence type="ECO:0000313" key="11">
    <source>
        <dbReference type="Proteomes" id="UP000797356"/>
    </source>
</evidence>
<dbReference type="AlphaFoldDB" id="A0A8K0IV50"/>
<keyword evidence="6" id="KW-0067">ATP-binding</keyword>
<evidence type="ECO:0000256" key="5">
    <source>
        <dbReference type="ARBA" id="ARBA00022777"/>
    </source>
</evidence>
<comment type="catalytic activity">
    <reaction evidence="7">
        <text>L-threonyl-[protein] + ATP = O-phospho-L-threonyl-[protein] + ADP + H(+)</text>
        <dbReference type="Rhea" id="RHEA:46608"/>
        <dbReference type="Rhea" id="RHEA-COMP:11060"/>
        <dbReference type="Rhea" id="RHEA-COMP:11605"/>
        <dbReference type="ChEBI" id="CHEBI:15378"/>
        <dbReference type="ChEBI" id="CHEBI:30013"/>
        <dbReference type="ChEBI" id="CHEBI:30616"/>
        <dbReference type="ChEBI" id="CHEBI:61977"/>
        <dbReference type="ChEBI" id="CHEBI:456216"/>
        <dbReference type="EC" id="2.7.11.1"/>
    </reaction>
</comment>
<protein>
    <recommendedName>
        <fullName evidence="1">non-specific serine/threonine protein kinase</fullName>
        <ecNumber evidence="1">2.7.11.1</ecNumber>
    </recommendedName>
</protein>
<dbReference type="EMBL" id="CM017885">
    <property type="protein sequence ID" value="KAG1368160.1"/>
    <property type="molecule type" value="Genomic_DNA"/>
</dbReference>
<evidence type="ECO:0000256" key="7">
    <source>
        <dbReference type="ARBA" id="ARBA00047899"/>
    </source>
</evidence>
<dbReference type="Gene3D" id="1.10.510.10">
    <property type="entry name" value="Transferase(Phosphotransferase) domain 1"/>
    <property type="match status" value="2"/>
</dbReference>
<dbReference type="GO" id="GO:0004674">
    <property type="term" value="F:protein serine/threonine kinase activity"/>
    <property type="evidence" value="ECO:0007669"/>
    <property type="project" value="UniProtKB-KW"/>
</dbReference>